<keyword evidence="3" id="KW-0813">Transport</keyword>
<feature type="chain" id="PRO_5004749223" evidence="8">
    <location>
        <begin position="21"/>
        <end position="404"/>
    </location>
</feature>
<accession>V6LUC2</accession>
<evidence type="ECO:0000256" key="2">
    <source>
        <dbReference type="ARBA" id="ARBA00007863"/>
    </source>
</evidence>
<keyword evidence="6 7" id="KW-0472">Membrane</keyword>
<keyword evidence="4 7" id="KW-0812">Transmembrane</keyword>
<evidence type="ECO:0000256" key="3">
    <source>
        <dbReference type="ARBA" id="ARBA00022448"/>
    </source>
</evidence>
<dbReference type="Pfam" id="PF06027">
    <property type="entry name" value="SLC35F"/>
    <property type="match status" value="1"/>
</dbReference>
<protein>
    <submittedName>
        <fullName evidence="9">Transmembrane domain-containing protein</fullName>
    </submittedName>
</protein>
<proteinExistence type="inferred from homology"/>
<evidence type="ECO:0000256" key="7">
    <source>
        <dbReference type="SAM" id="Phobius"/>
    </source>
</evidence>
<reference evidence="9" key="1">
    <citation type="journal article" date="2014" name="PLoS Genet.">
        <title>The Genome of Spironucleus salmonicida Highlights a Fish Pathogen Adapted to Fluctuating Environments.</title>
        <authorList>
            <person name="Xu F."/>
            <person name="Jerlstrom-Hultqvist J."/>
            <person name="Einarsson E."/>
            <person name="Astvaldsson A."/>
            <person name="Svard S.G."/>
            <person name="Andersson J.O."/>
        </authorList>
    </citation>
    <scope>NUCLEOTIDE SEQUENCE</scope>
</reference>
<dbReference type="VEuPathDB" id="GiardiaDB:SS50377_21865"/>
<organism evidence="9">
    <name type="scientific">Spironucleus salmonicida</name>
    <dbReference type="NCBI Taxonomy" id="348837"/>
    <lineage>
        <taxon>Eukaryota</taxon>
        <taxon>Metamonada</taxon>
        <taxon>Diplomonadida</taxon>
        <taxon>Hexamitidae</taxon>
        <taxon>Hexamitinae</taxon>
        <taxon>Spironucleus</taxon>
    </lineage>
</organism>
<evidence type="ECO:0000313" key="9">
    <source>
        <dbReference type="EMBL" id="EST44409.1"/>
    </source>
</evidence>
<feature type="transmembrane region" description="Helical" evidence="7">
    <location>
        <begin position="334"/>
        <end position="351"/>
    </location>
</feature>
<feature type="transmembrane region" description="Helical" evidence="7">
    <location>
        <begin position="156"/>
        <end position="177"/>
    </location>
</feature>
<dbReference type="InterPro" id="IPR009262">
    <property type="entry name" value="SLC35_F1/F2/F6"/>
</dbReference>
<dbReference type="EMBL" id="KI546116">
    <property type="protein sequence ID" value="EST44409.1"/>
    <property type="molecule type" value="Genomic_DNA"/>
</dbReference>
<evidence type="ECO:0000256" key="4">
    <source>
        <dbReference type="ARBA" id="ARBA00022692"/>
    </source>
</evidence>
<dbReference type="PANTHER" id="PTHR13146:SF0">
    <property type="entry name" value="SOLUTE CARRIER FAMILY 35 MEMBER F6"/>
    <property type="match status" value="1"/>
</dbReference>
<comment type="similarity">
    <text evidence="2">Belongs to the SLC35F solute transporter family.</text>
</comment>
<feature type="transmembrane region" description="Helical" evidence="7">
    <location>
        <begin position="183"/>
        <end position="205"/>
    </location>
</feature>
<feature type="transmembrane region" description="Helical" evidence="7">
    <location>
        <begin position="50"/>
        <end position="69"/>
    </location>
</feature>
<evidence type="ECO:0000256" key="1">
    <source>
        <dbReference type="ARBA" id="ARBA00004141"/>
    </source>
</evidence>
<name>V6LUC2_9EUKA</name>
<dbReference type="PANTHER" id="PTHR13146">
    <property type="match status" value="1"/>
</dbReference>
<feature type="transmembrane region" description="Helical" evidence="7">
    <location>
        <begin position="217"/>
        <end position="240"/>
    </location>
</feature>
<dbReference type="GO" id="GO:0016020">
    <property type="term" value="C:membrane"/>
    <property type="evidence" value="ECO:0007669"/>
    <property type="project" value="UniProtKB-SubCell"/>
</dbReference>
<gene>
    <name evidence="9" type="ORF">SS50377_15714</name>
</gene>
<evidence type="ECO:0000256" key="8">
    <source>
        <dbReference type="SAM" id="SignalP"/>
    </source>
</evidence>
<comment type="subcellular location">
    <subcellularLocation>
        <location evidence="1">Membrane</location>
        <topology evidence="1">Multi-pass membrane protein</topology>
    </subcellularLocation>
</comment>
<dbReference type="GO" id="GO:0022857">
    <property type="term" value="F:transmembrane transporter activity"/>
    <property type="evidence" value="ECO:0007669"/>
    <property type="project" value="InterPro"/>
</dbReference>
<dbReference type="AlphaFoldDB" id="V6LUC2"/>
<feature type="transmembrane region" description="Helical" evidence="7">
    <location>
        <begin position="125"/>
        <end position="144"/>
    </location>
</feature>
<feature type="transmembrane region" description="Helical" evidence="7">
    <location>
        <begin position="273"/>
        <end position="291"/>
    </location>
</feature>
<keyword evidence="5 7" id="KW-1133">Transmembrane helix</keyword>
<keyword evidence="8" id="KW-0732">Signal</keyword>
<sequence length="404" mass="45058">MVQVFSLLVWIYIISMLVSGAGSTLTAKGMSQFKISPSAGASAIVFNHPHIQTLFMFIGEFCCIFVYLITETVRKQRGKEGPKLIEGKTFYKFMPHVFLFLIPTVCDLASSTFFNMAIYFSTASVYQILRNVTVIFVALLSFMWRDFRAKFDLPQAMGLLIIFIGASTIALASILFGGNDASAVNPLLGVVFTLLGCFFGSLWFVTEEISLRKIQTVGLIGVANEGGWGCILYAILLPIYNLFADPFNKDDPNAKFEDVPVWAYQMGQSYAEILLHIAYSMFVLVFNFTGMEITNHVSSATRTTFDACRSIIVWIVSFIVGWEKWHTGSTLTRILGFILVTLGVLIYNNILRLIPFLKQSNIEIFGKWIGKGGKVNSTEVIVEEGMRETEDQQAPIKSGSIVQE</sequence>
<evidence type="ECO:0000256" key="6">
    <source>
        <dbReference type="ARBA" id="ARBA00023136"/>
    </source>
</evidence>
<evidence type="ECO:0000256" key="5">
    <source>
        <dbReference type="ARBA" id="ARBA00022989"/>
    </source>
</evidence>
<feature type="transmembrane region" description="Helical" evidence="7">
    <location>
        <begin position="97"/>
        <end position="119"/>
    </location>
</feature>
<feature type="signal peptide" evidence="8">
    <location>
        <begin position="1"/>
        <end position="20"/>
    </location>
</feature>